<dbReference type="Pfam" id="PF06155">
    <property type="entry name" value="GBBH-like_N"/>
    <property type="match status" value="1"/>
</dbReference>
<dbReference type="SUPFAM" id="SSF81660">
    <property type="entry name" value="Metal cation-transporting ATPase, ATP-binding domain N"/>
    <property type="match status" value="1"/>
</dbReference>
<dbReference type="Gene3D" id="3.30.2020.30">
    <property type="match status" value="1"/>
</dbReference>
<dbReference type="InterPro" id="IPR008250">
    <property type="entry name" value="ATPase_P-typ_transduc_dom_A_sf"/>
</dbReference>
<dbReference type="SUPFAM" id="SSF81665">
    <property type="entry name" value="Calcium ATPase, transmembrane domain M"/>
    <property type="match status" value="1"/>
</dbReference>
<evidence type="ECO:0000256" key="5">
    <source>
        <dbReference type="ARBA" id="ARBA00022692"/>
    </source>
</evidence>
<feature type="transmembrane region" description="Helical" evidence="16">
    <location>
        <begin position="896"/>
        <end position="916"/>
    </location>
</feature>
<evidence type="ECO:0000256" key="10">
    <source>
        <dbReference type="ARBA" id="ARBA00022964"/>
    </source>
</evidence>
<feature type="transmembrane region" description="Helical" evidence="16">
    <location>
        <begin position="1556"/>
        <end position="1575"/>
    </location>
</feature>
<dbReference type="InParanoid" id="H3GX43"/>
<feature type="domain" description="TauD/TfdA-like" evidence="18">
    <location>
        <begin position="124"/>
        <end position="360"/>
    </location>
</feature>
<dbReference type="EnsemblProtists" id="Phyra82134">
    <property type="protein sequence ID" value="Phyra82134"/>
    <property type="gene ID" value="Phyra82134"/>
</dbReference>
<dbReference type="InterPro" id="IPR003819">
    <property type="entry name" value="TauD/TfdA-like"/>
</dbReference>
<keyword evidence="6" id="KW-0479">Metal-binding</keyword>
<dbReference type="SUPFAM" id="SSF81653">
    <property type="entry name" value="Calcium ATPase, transduction domain A"/>
    <property type="match status" value="1"/>
</dbReference>
<name>H3GX43_PHYRM</name>
<dbReference type="GO" id="GO:0016020">
    <property type="term" value="C:membrane"/>
    <property type="evidence" value="ECO:0000318"/>
    <property type="project" value="GO_Central"/>
</dbReference>
<dbReference type="InterPro" id="IPR006544">
    <property type="entry name" value="P-type_TPase_V"/>
</dbReference>
<dbReference type="SUPFAM" id="SSF51197">
    <property type="entry name" value="Clavaminate synthase-like"/>
    <property type="match status" value="1"/>
</dbReference>
<comment type="similarity">
    <text evidence="4">Belongs to the gamma-BBH/TMLD family.</text>
</comment>
<feature type="domain" description="Gamma-butyrobetaine hydroxylase-like N-terminal" evidence="19">
    <location>
        <begin position="10"/>
        <end position="92"/>
    </location>
</feature>
<dbReference type="PANTHER" id="PTHR45630">
    <property type="entry name" value="CATION-TRANSPORTING ATPASE-RELATED"/>
    <property type="match status" value="1"/>
</dbReference>
<feature type="transmembrane region" description="Helical" evidence="16">
    <location>
        <begin position="710"/>
        <end position="732"/>
    </location>
</feature>
<dbReference type="Pfam" id="PF13246">
    <property type="entry name" value="Cation_ATPase"/>
    <property type="match status" value="1"/>
</dbReference>
<keyword evidence="14" id="KW-0408">Iron</keyword>
<dbReference type="SUPFAM" id="SSF56784">
    <property type="entry name" value="HAD-like"/>
    <property type="match status" value="1"/>
</dbReference>
<reference evidence="21" key="1">
    <citation type="journal article" date="2006" name="Science">
        <title>Phytophthora genome sequences uncover evolutionary origins and mechanisms of pathogenesis.</title>
        <authorList>
            <person name="Tyler B.M."/>
            <person name="Tripathy S."/>
            <person name="Zhang X."/>
            <person name="Dehal P."/>
            <person name="Jiang R.H."/>
            <person name="Aerts A."/>
            <person name="Arredondo F.D."/>
            <person name="Baxter L."/>
            <person name="Bensasson D."/>
            <person name="Beynon J.L."/>
            <person name="Chapman J."/>
            <person name="Damasceno C.M."/>
            <person name="Dorrance A.E."/>
            <person name="Dou D."/>
            <person name="Dickerman A.W."/>
            <person name="Dubchak I.L."/>
            <person name="Garbelotto M."/>
            <person name="Gijzen M."/>
            <person name="Gordon S.G."/>
            <person name="Govers F."/>
            <person name="Grunwald N.J."/>
            <person name="Huang W."/>
            <person name="Ivors K.L."/>
            <person name="Jones R.W."/>
            <person name="Kamoun S."/>
            <person name="Krampis K."/>
            <person name="Lamour K.H."/>
            <person name="Lee M.K."/>
            <person name="McDonald W.H."/>
            <person name="Medina M."/>
            <person name="Meijer H.J."/>
            <person name="Nordberg E.K."/>
            <person name="Maclean D.J."/>
            <person name="Ospina-Giraldo M.D."/>
            <person name="Morris P.F."/>
            <person name="Phuntumart V."/>
            <person name="Putnam N.H."/>
            <person name="Rash S."/>
            <person name="Rose J.K."/>
            <person name="Sakihama Y."/>
            <person name="Salamov A.A."/>
            <person name="Savidor A."/>
            <person name="Scheuring C.F."/>
            <person name="Smith B.M."/>
            <person name="Sobral B.W."/>
            <person name="Terry A."/>
            <person name="Torto-Alalibo T.A."/>
            <person name="Win J."/>
            <person name="Xu Z."/>
            <person name="Zhang H."/>
            <person name="Grigoriev I.V."/>
            <person name="Rokhsar D.S."/>
            <person name="Boore J.L."/>
        </authorList>
    </citation>
    <scope>NUCLEOTIDE SEQUENCE [LARGE SCALE GENOMIC DNA]</scope>
    <source>
        <strain evidence="21">Pr102</strain>
    </source>
</reference>
<keyword evidence="5 16" id="KW-0812">Transmembrane</keyword>
<dbReference type="Gene3D" id="3.40.50.1000">
    <property type="entry name" value="HAD superfamily/HAD-like"/>
    <property type="match status" value="1"/>
</dbReference>
<evidence type="ECO:0000259" key="19">
    <source>
        <dbReference type="Pfam" id="PF06155"/>
    </source>
</evidence>
<evidence type="ECO:0000313" key="20">
    <source>
        <dbReference type="EnsemblProtists" id="Phyra82134"/>
    </source>
</evidence>
<dbReference type="Pfam" id="PF02668">
    <property type="entry name" value="TauD"/>
    <property type="match status" value="1"/>
</dbReference>
<dbReference type="Gene3D" id="2.70.150.10">
    <property type="entry name" value="Calcium-transporting ATPase, cytoplasmic transduction domain A"/>
    <property type="match status" value="1"/>
</dbReference>
<dbReference type="VEuPathDB" id="FungiDB:KRP23_15114"/>
<keyword evidence="13" id="KW-0560">Oxidoreductase</keyword>
<evidence type="ECO:0000256" key="14">
    <source>
        <dbReference type="ARBA" id="ARBA00023004"/>
    </source>
</evidence>
<keyword evidence="21" id="KW-1185">Reference proteome</keyword>
<evidence type="ECO:0000259" key="18">
    <source>
        <dbReference type="Pfam" id="PF02668"/>
    </source>
</evidence>
<feature type="transmembrane region" description="Helical" evidence="16">
    <location>
        <begin position="867"/>
        <end position="890"/>
    </location>
</feature>
<dbReference type="FunFam" id="3.30.2020.30:FF:000002">
    <property type="entry name" value="Putative gamma-butyrobetaine dioxygenase"/>
    <property type="match status" value="1"/>
</dbReference>
<keyword evidence="11" id="KW-1278">Translocase</keyword>
<keyword evidence="8" id="KW-0067">ATP-binding</keyword>
<dbReference type="Gene3D" id="3.60.130.10">
    <property type="entry name" value="Clavaminate synthase-like"/>
    <property type="match status" value="1"/>
</dbReference>
<evidence type="ECO:0000256" key="16">
    <source>
        <dbReference type="SAM" id="Phobius"/>
    </source>
</evidence>
<dbReference type="SFLD" id="SFLDF00027">
    <property type="entry name" value="p-type_atpase"/>
    <property type="match status" value="1"/>
</dbReference>
<comment type="subcellular location">
    <subcellularLocation>
        <location evidence="2">Membrane</location>
        <topology evidence="2">Multi-pass membrane protein</topology>
    </subcellularLocation>
</comment>
<dbReference type="InterPro" id="IPR018303">
    <property type="entry name" value="ATPase_P-typ_P_site"/>
</dbReference>
<evidence type="ECO:0000256" key="13">
    <source>
        <dbReference type="ARBA" id="ARBA00023002"/>
    </source>
</evidence>
<evidence type="ECO:0000259" key="17">
    <source>
        <dbReference type="Pfam" id="PF00122"/>
    </source>
</evidence>
<dbReference type="GO" id="GO:0046872">
    <property type="term" value="F:metal ion binding"/>
    <property type="evidence" value="ECO:0007669"/>
    <property type="project" value="UniProtKB-KW"/>
</dbReference>
<dbReference type="NCBIfam" id="TIGR01657">
    <property type="entry name" value="P-ATPase-V"/>
    <property type="match status" value="1"/>
</dbReference>
<proteinExistence type="inferred from homology"/>
<evidence type="ECO:0000256" key="15">
    <source>
        <dbReference type="ARBA" id="ARBA00023136"/>
    </source>
</evidence>
<evidence type="ECO:0000256" key="8">
    <source>
        <dbReference type="ARBA" id="ARBA00022840"/>
    </source>
</evidence>
<dbReference type="VEuPathDB" id="FungiDB:KRP22_10691"/>
<dbReference type="EMBL" id="DS566065">
    <property type="status" value="NOT_ANNOTATED_CDS"/>
    <property type="molecule type" value="Genomic_DNA"/>
</dbReference>
<feature type="transmembrane region" description="Helical" evidence="16">
    <location>
        <begin position="1621"/>
        <end position="1643"/>
    </location>
</feature>
<dbReference type="Pfam" id="PF00122">
    <property type="entry name" value="E1-E2_ATPase"/>
    <property type="match status" value="1"/>
</dbReference>
<organism evidence="20 21">
    <name type="scientific">Phytophthora ramorum</name>
    <name type="common">Sudden oak death agent</name>
    <dbReference type="NCBI Taxonomy" id="164328"/>
    <lineage>
        <taxon>Eukaryota</taxon>
        <taxon>Sar</taxon>
        <taxon>Stramenopiles</taxon>
        <taxon>Oomycota</taxon>
        <taxon>Peronosporomycetes</taxon>
        <taxon>Peronosporales</taxon>
        <taxon>Peronosporaceae</taxon>
        <taxon>Phytophthora</taxon>
    </lineage>
</organism>
<keyword evidence="10" id="KW-0223">Dioxygenase</keyword>
<feature type="transmembrane region" description="Helical" evidence="16">
    <location>
        <begin position="1064"/>
        <end position="1084"/>
    </location>
</feature>
<dbReference type="GO" id="GO:0005524">
    <property type="term" value="F:ATP binding"/>
    <property type="evidence" value="ECO:0007669"/>
    <property type="project" value="UniProtKB-KW"/>
</dbReference>
<evidence type="ECO:0000256" key="9">
    <source>
        <dbReference type="ARBA" id="ARBA00022842"/>
    </source>
</evidence>
<feature type="transmembrane region" description="Helical" evidence="16">
    <location>
        <begin position="1096"/>
        <end position="1119"/>
    </location>
</feature>
<comment type="similarity">
    <text evidence="3">Belongs to the cation transport ATPase (P-type) (TC 3.A.3) family. Type V subfamily.</text>
</comment>
<dbReference type="STRING" id="164328.H3GX43"/>
<keyword evidence="15 16" id="KW-0472">Membrane</keyword>
<dbReference type="InterPro" id="IPR036412">
    <property type="entry name" value="HAD-like_sf"/>
</dbReference>
<dbReference type="SFLD" id="SFLDS00003">
    <property type="entry name" value="Haloacid_Dehalogenase"/>
    <property type="match status" value="1"/>
</dbReference>
<evidence type="ECO:0000256" key="12">
    <source>
        <dbReference type="ARBA" id="ARBA00022989"/>
    </source>
</evidence>
<dbReference type="VEuPathDB" id="FungiDB:KRP23_7919"/>
<sequence>MAVIVQVEVTPDQVQLTWGNGKTSSFLHVWLRDNCRCSACYHAVALERILDSSSIALDIQPKSVDVNQTHDILEVVWSTEDAHESIYTFDFLEKYSGFANEANDVGQKLWNVADMASELPRARYDSIMADEKGVLAWLEKLHTFGFTIVGGVPYGHKRVEDVGRRISIIRNTFWGESSWDVKDIPDPTSLSLTGGALFPHTDLCFSDSQPGVQFLHCLELTAAKIEGGESTLVDGYFVADKIRRESPEAFKVLTTERVAHVFSSNKHHFRFDGPVIRLDPTDGSVKELRYNQALLAPLENASKELYAALQLFAHETRSLANLLHFRLHEGEMLVFDNRRMMHGRTAYNAVDTRRHLEGCYLDYEEFQGRLKKLRESTSLAIPSLAGPPRQALDKPQFERMTVELTAIAIVFALMVSVEAAPDPMDYPACPQRHHPDFYCCTRSSSTREVFTRFTRPVGGSYEADYAVGWAQPRQVNFPYARYTPDTPTFTYEDPEAVCRLQTVVVDALTGEIQQKLQCGSENASMVEDSRDAMVFWTSPSNPRNNNASFPVGAQCVSLMLDDGSVDEDSKAACVSESLLGDFQFTSFMEPSLVLVYLVYLACFALLAWWNFHSSAIHHKNCSLTEGDKALAAGGVTEFKGMMSRTKYALLREPNAEPKKLLQTGYSSSTLGRLVFVYFVLVSVLLHVLLLVVICDYYGSFTPPLFDPLSANATVFFLVWLFAALWSIGIVAYQRDLPNFFREPSPLHKCEFVHMFKSNDTEIMLTDRTGISALVAKVENWFSSSGKLRGYQETVRVELVDGQRMVDFQHLRYVYDEDPKQFVPAEISVGRTYADIGAAGGSGLTSTEAKNRLRMIGMNVVDVNMPSLLSSVLLEFLTMFYIYQIMCYYVWYYFTYWNMGIVMTLVVVGTAVINIYTKRKMQAAIVKMTRYQTEVSVFRDNHWQVVESPELVPGDLVQVPENWVLPCDMVIVKGATVCDESMLTGESMPVQKFPIPDHSATIYDAEGRGKKHTLFSGTRVLSSGRNEEIHGVVQTTGAHTTKGQLIQSILFPVPMRFKYDEHLKALIALLLIYSTIACGIGISFLLGNGKLNNKMTAFCYCIFMISAVVNPLLPVVITVGQVNAAARLQKAGIFSLNVKRITLCGKVRVFCFDKTGTLTKQGLDFLGVQPVDTKSASFLPVVKDTATVSASKQTQYALATCHSVGSLDGQLVGNEVEVRMFEATRWTLVEHEGSQPVVTSPNGDELEFVKRFDFDHHRMSMSVVVRHRATGQLFVFCKGSYERMEQLSRPDSVPRDYKSVADRLAKDGCYVLGLSYRELPRDWTNEQIDAFLSNRDAVNEDLSLLGLILFRNELKEDTAGAIAQLKAGDIRVVMITGDNAMCGCYIARSSGMVAPDSRVIFGDVERTGSGLHAEVGAVEWRDVDSGVVVDHQTVRNMVLQGEDVELAVTGAAFNRLKSMGEMTQLLFYVRIFSRMTPDDKVECVKMHMEAGAVTGMCGDGGNDCGALRIAHAGIALSDADASVVSPFTSKPKTIQSVVDICREGRCSLATSFASVKFLIMYGVIGSTLRLFQWYNATILSEWFFILADGFTLVGLSYVITLSQPLPDLRDQRPTSSLIGPSTLLSILGQEVINVIFLLSGIYMLTSQRWYCPFSPDNVDLAKWWLLSDNHLATTLFFTIITQQQLAAWIFSFGSRYRASIWHNNPLLVLYAALAVLDVYLLLGPPGTLTDKFRISSGTNVMVLPDIPMPLAFRSQYLALLLGNVTTAILFEYYVVLGPVRDWLRRRFHRDHLSMRT</sequence>
<protein>
    <recommendedName>
        <fullName evidence="22">Cation-transporting P-type ATPase N-terminal domain-containing protein</fullName>
    </recommendedName>
</protein>
<evidence type="ECO:0008006" key="22">
    <source>
        <dbReference type="Google" id="ProtNLM"/>
    </source>
</evidence>
<keyword evidence="9" id="KW-0460">Magnesium</keyword>
<dbReference type="InterPro" id="IPR042098">
    <property type="entry name" value="TauD-like_sf"/>
</dbReference>
<feature type="domain" description="P-type ATPase A" evidence="17">
    <location>
        <begin position="931"/>
        <end position="1048"/>
    </location>
</feature>
<dbReference type="Gene3D" id="3.40.1110.10">
    <property type="entry name" value="Calcium-transporting ATPase, cytoplasmic domain N"/>
    <property type="match status" value="1"/>
</dbReference>
<dbReference type="InterPro" id="IPR023298">
    <property type="entry name" value="ATPase_P-typ_TM_dom_sf"/>
</dbReference>
<dbReference type="GO" id="GO:0055085">
    <property type="term" value="P:transmembrane transport"/>
    <property type="evidence" value="ECO:0000318"/>
    <property type="project" value="GO_Central"/>
</dbReference>
<evidence type="ECO:0000256" key="4">
    <source>
        <dbReference type="ARBA" id="ARBA00008654"/>
    </source>
</evidence>
<keyword evidence="12 16" id="KW-1133">Transmembrane helix</keyword>
<dbReference type="Proteomes" id="UP000005238">
    <property type="component" value="Unassembled WGS sequence"/>
</dbReference>
<feature type="transmembrane region" description="Helical" evidence="16">
    <location>
        <begin position="1755"/>
        <end position="1775"/>
    </location>
</feature>
<evidence type="ECO:0000256" key="11">
    <source>
        <dbReference type="ARBA" id="ARBA00022967"/>
    </source>
</evidence>
<dbReference type="GO" id="GO:0016706">
    <property type="term" value="F:2-oxoglutarate-dependent dioxygenase activity"/>
    <property type="evidence" value="ECO:0007669"/>
    <property type="project" value="UniProtKB-ARBA"/>
</dbReference>
<dbReference type="PRINTS" id="PR00119">
    <property type="entry name" value="CATATPASE"/>
</dbReference>
<dbReference type="PANTHER" id="PTHR45630:SF11">
    <property type="entry name" value="CATION-TRANSPORTING P-TYPE ATPASE N-TERMINAL DOMAIN-CONTAINING PROTEIN"/>
    <property type="match status" value="1"/>
</dbReference>
<dbReference type="VEuPathDB" id="FungiDB:KRP23_11304"/>
<feature type="transmembrane region" description="Helical" evidence="16">
    <location>
        <begin position="1581"/>
        <end position="1600"/>
    </location>
</feature>
<dbReference type="eggNOG" id="KOG3888">
    <property type="taxonomic scope" value="Eukaryota"/>
</dbReference>
<feature type="transmembrane region" description="Helical" evidence="16">
    <location>
        <begin position="593"/>
        <end position="611"/>
    </location>
</feature>
<evidence type="ECO:0000256" key="7">
    <source>
        <dbReference type="ARBA" id="ARBA00022741"/>
    </source>
</evidence>
<evidence type="ECO:0000256" key="3">
    <source>
        <dbReference type="ARBA" id="ARBA00006000"/>
    </source>
</evidence>
<dbReference type="PROSITE" id="PS00154">
    <property type="entry name" value="ATPASE_E1_E2"/>
    <property type="match status" value="1"/>
</dbReference>
<dbReference type="InterPro" id="IPR010376">
    <property type="entry name" value="GBBH-like_N"/>
</dbReference>
<reference evidence="20" key="2">
    <citation type="submission" date="2015-06" db="UniProtKB">
        <authorList>
            <consortium name="EnsemblProtists"/>
        </authorList>
    </citation>
    <scope>IDENTIFICATION</scope>
    <source>
        <strain evidence="20">Pr102</strain>
    </source>
</reference>
<comment type="cofactor">
    <cofactor evidence="1">
        <name>Fe(2+)</name>
        <dbReference type="ChEBI" id="CHEBI:29033"/>
    </cofactor>
</comment>
<dbReference type="NCBIfam" id="TIGR01494">
    <property type="entry name" value="ATPase_P-type"/>
    <property type="match status" value="2"/>
</dbReference>
<dbReference type="InterPro" id="IPR044492">
    <property type="entry name" value="P_typ_ATPase_HD_dom"/>
</dbReference>
<dbReference type="SFLD" id="SFLDG00002">
    <property type="entry name" value="C1.7:_P-type_atpase_like"/>
    <property type="match status" value="1"/>
</dbReference>
<feature type="transmembrane region" description="Helical" evidence="16">
    <location>
        <begin position="1670"/>
        <end position="1691"/>
    </location>
</feature>
<evidence type="ECO:0000313" key="21">
    <source>
        <dbReference type="Proteomes" id="UP000005238"/>
    </source>
</evidence>
<dbReference type="GO" id="GO:0019829">
    <property type="term" value="F:ATPase-coupled monoatomic cation transmembrane transporter activity"/>
    <property type="evidence" value="ECO:0000318"/>
    <property type="project" value="GO_Central"/>
</dbReference>
<evidence type="ECO:0000256" key="6">
    <source>
        <dbReference type="ARBA" id="ARBA00022723"/>
    </source>
</evidence>
<dbReference type="InterPro" id="IPR023214">
    <property type="entry name" value="HAD_sf"/>
</dbReference>
<dbReference type="VEuPathDB" id="FungiDB:KRP22_15130"/>
<dbReference type="eggNOG" id="KOG0208">
    <property type="taxonomic scope" value="Eukaryota"/>
</dbReference>
<feature type="transmembrane region" description="Helical" evidence="16">
    <location>
        <begin position="674"/>
        <end position="698"/>
    </location>
</feature>
<dbReference type="InterPro" id="IPR059000">
    <property type="entry name" value="ATPase_P-type_domA"/>
</dbReference>
<dbReference type="InterPro" id="IPR023299">
    <property type="entry name" value="ATPase_P-typ_cyto_dom_N"/>
</dbReference>
<evidence type="ECO:0000256" key="1">
    <source>
        <dbReference type="ARBA" id="ARBA00001954"/>
    </source>
</evidence>
<dbReference type="GO" id="GO:0140358">
    <property type="term" value="F:P-type transmembrane transporter activity"/>
    <property type="evidence" value="ECO:0007669"/>
    <property type="project" value="InterPro"/>
</dbReference>
<dbReference type="GO" id="GO:0016887">
    <property type="term" value="F:ATP hydrolysis activity"/>
    <property type="evidence" value="ECO:0007669"/>
    <property type="project" value="InterPro"/>
</dbReference>
<feature type="transmembrane region" description="Helical" evidence="16">
    <location>
        <begin position="1703"/>
        <end position="1721"/>
    </location>
</feature>
<dbReference type="CDD" id="cd00250">
    <property type="entry name" value="CAS_like"/>
    <property type="match status" value="1"/>
</dbReference>
<dbReference type="InterPro" id="IPR038492">
    <property type="entry name" value="GBBH-like_N_sf"/>
</dbReference>
<dbReference type="InterPro" id="IPR001757">
    <property type="entry name" value="P_typ_ATPase"/>
</dbReference>
<accession>H3GX43</accession>
<dbReference type="HOGENOM" id="CLU_001828_0_5_1"/>
<keyword evidence="7" id="KW-0547">Nucleotide-binding</keyword>
<evidence type="ECO:0000256" key="2">
    <source>
        <dbReference type="ARBA" id="ARBA00004141"/>
    </source>
</evidence>